<evidence type="ECO:0000313" key="2">
    <source>
        <dbReference type="Proteomes" id="UP000022910"/>
    </source>
</evidence>
<reference evidence="1 2" key="1">
    <citation type="submission" date="2014-02" db="EMBL/GenBank/DDBJ databases">
        <title>Single nucleus genome sequencing reveals high similarity among nuclei of an endomycorrhizal fungus.</title>
        <authorList>
            <person name="Lin K."/>
            <person name="Geurts R."/>
            <person name="Zhang Z."/>
            <person name="Limpens E."/>
            <person name="Saunders D.G."/>
            <person name="Mu D."/>
            <person name="Pang E."/>
            <person name="Cao H."/>
            <person name="Cha H."/>
            <person name="Lin T."/>
            <person name="Zhou Q."/>
            <person name="Shang Y."/>
            <person name="Li Y."/>
            <person name="Ivanov S."/>
            <person name="Sharma T."/>
            <person name="Velzen R.V."/>
            <person name="Ruijter N.D."/>
            <person name="Aanen D.K."/>
            <person name="Win J."/>
            <person name="Kamoun S."/>
            <person name="Bisseling T."/>
            <person name="Huang S."/>
        </authorList>
    </citation>
    <scope>NUCLEOTIDE SEQUENCE [LARGE SCALE GENOMIC DNA]</scope>
    <source>
        <strain evidence="2">DAOM197198w</strain>
    </source>
</reference>
<gene>
    <name evidence="1" type="ORF">RirG_255540</name>
</gene>
<dbReference type="HOGENOM" id="CLU_028913_2_1_1"/>
<evidence type="ECO:0000313" key="1">
    <source>
        <dbReference type="EMBL" id="EXX52148.1"/>
    </source>
</evidence>
<dbReference type="Proteomes" id="UP000022910">
    <property type="component" value="Unassembled WGS sequence"/>
</dbReference>
<sequence>MACTKIFSGDLPEITNEIMRYFRDDFSTLYSCILVNRLWCRLAIPLLWEDPFSLKNPKNYRYIEVYLYNLNDDDKIQLNGYGISNNLFPSNTLFNYSSFIQHLDTRKISNSIEKWVSTIFINNTTQNLDFIKFIHKLLIKIFDENEATLHTLYVTYKGSYRDAIVSELVLRSSNFICNVRNLYLKINKCNATDINPFLNFLSSNCNSISSLDFLFSRCYQKFEKKLCNIIDSQQNLKKISLNFNSLPLYHSLLSSKNPNFTNTLRTIIFYHINFENIVVSNEIFKQLSVLESIHILYCYSLDSFQQITNLTDPFKLKSLFMAESFTESLQLLLQKSGDYLENFGLELLRQEQKILELIIKYYSKKIKFLNFCELEDQNIYKIFQLIEKVELSLNYLTIDTNCNVNLGSIVLQHLGQILPSKLEYLNLILIIKPNDFKTFLKNLQNTFIKKLLINNIEKEEQEDILSYIKEYIMKKKRSEYLALLECFTVQSYYTEVDLYSLKDEVKEFRLHNIIVQNYNDLDIETHKFIHEMY</sequence>
<dbReference type="STRING" id="1432141.A0A015LBJ8"/>
<dbReference type="EMBL" id="JEMT01029392">
    <property type="protein sequence ID" value="EXX52148.1"/>
    <property type="molecule type" value="Genomic_DNA"/>
</dbReference>
<dbReference type="OrthoDB" id="2335225at2759"/>
<protein>
    <recommendedName>
        <fullName evidence="3">F-box domain-containing protein</fullName>
    </recommendedName>
</protein>
<accession>A0A015LBJ8</accession>
<organism evidence="1 2">
    <name type="scientific">Rhizophagus irregularis (strain DAOM 197198w)</name>
    <name type="common">Glomus intraradices</name>
    <dbReference type="NCBI Taxonomy" id="1432141"/>
    <lineage>
        <taxon>Eukaryota</taxon>
        <taxon>Fungi</taxon>
        <taxon>Fungi incertae sedis</taxon>
        <taxon>Mucoromycota</taxon>
        <taxon>Glomeromycotina</taxon>
        <taxon>Glomeromycetes</taxon>
        <taxon>Glomerales</taxon>
        <taxon>Glomeraceae</taxon>
        <taxon>Rhizophagus</taxon>
    </lineage>
</organism>
<comment type="caution">
    <text evidence="1">The sequence shown here is derived from an EMBL/GenBank/DDBJ whole genome shotgun (WGS) entry which is preliminary data.</text>
</comment>
<proteinExistence type="predicted"/>
<name>A0A015LBJ8_RHIIW</name>
<dbReference type="AlphaFoldDB" id="A0A015LBJ8"/>
<evidence type="ECO:0008006" key="3">
    <source>
        <dbReference type="Google" id="ProtNLM"/>
    </source>
</evidence>
<keyword evidence="2" id="KW-1185">Reference proteome</keyword>